<reference evidence="3" key="1">
    <citation type="submission" date="2022-10" db="EMBL/GenBank/DDBJ databases">
        <title>Streptococcus didelphis as causative of fatal infections in opossums (Didelphis albiventris).</title>
        <authorList>
            <person name="Breyer G.M."/>
            <person name="Da Silva M.E.R.J."/>
            <person name="Siqueira F.M."/>
        </authorList>
    </citation>
    <scope>NUCLEOTIDE SEQUENCE [LARGE SCALE GENOMIC DNA]</scope>
    <source>
        <strain evidence="3">LBVP101/21</strain>
    </source>
</reference>
<dbReference type="InterPro" id="IPR049819">
    <property type="entry name" value="SP_0009-like"/>
</dbReference>
<dbReference type="NCBIfam" id="NF040896">
    <property type="entry name" value="SP_0009_fam"/>
    <property type="match status" value="1"/>
</dbReference>
<organism evidence="2 3">
    <name type="scientific">Streptococcus didelphis</name>
    <dbReference type="NCBI Taxonomy" id="102886"/>
    <lineage>
        <taxon>Bacteria</taxon>
        <taxon>Bacillati</taxon>
        <taxon>Bacillota</taxon>
        <taxon>Bacilli</taxon>
        <taxon>Lactobacillales</taxon>
        <taxon>Streptococcaceae</taxon>
        <taxon>Streptococcus</taxon>
    </lineage>
</organism>
<dbReference type="Proteomes" id="UP001238096">
    <property type="component" value="Chromosome"/>
</dbReference>
<name>A0ABY9LFB1_9STRE</name>
<dbReference type="RefSeq" id="WP_018367247.1">
    <property type="nucleotide sequence ID" value="NZ_CP104407.1"/>
</dbReference>
<protein>
    <submittedName>
        <fullName evidence="2">SP_0009 family protein</fullName>
    </submittedName>
</protein>
<dbReference type="EMBL" id="CP110509">
    <property type="protein sequence ID" value="WMB27623.1"/>
    <property type="molecule type" value="Genomic_DNA"/>
</dbReference>
<gene>
    <name evidence="2" type="ORF">N1496_05620</name>
</gene>
<evidence type="ECO:0000256" key="1">
    <source>
        <dbReference type="SAM" id="Coils"/>
    </source>
</evidence>
<sequence length="42" mass="5087">MDDIIKKIETFLAFSDDKLEALEKENQKLKAQYYHVNRKESR</sequence>
<proteinExistence type="predicted"/>
<keyword evidence="1" id="KW-0175">Coiled coil</keyword>
<evidence type="ECO:0000313" key="2">
    <source>
        <dbReference type="EMBL" id="WMB27623.1"/>
    </source>
</evidence>
<keyword evidence="3" id="KW-1185">Reference proteome</keyword>
<evidence type="ECO:0000313" key="3">
    <source>
        <dbReference type="Proteomes" id="UP001238096"/>
    </source>
</evidence>
<feature type="coiled-coil region" evidence="1">
    <location>
        <begin position="12"/>
        <end position="39"/>
    </location>
</feature>
<accession>A0ABY9LFB1</accession>